<dbReference type="AlphaFoldDB" id="H1XZ55"/>
<gene>
    <name evidence="2" type="ORF">Mucpa_0446</name>
</gene>
<dbReference type="eggNOG" id="COG0827">
    <property type="taxonomic scope" value="Bacteria"/>
</dbReference>
<accession>H1XZ55</accession>
<dbReference type="STRING" id="714943.Mucpa_0446"/>
<dbReference type="Pfam" id="PF21849">
    <property type="entry name" value="DUF6908"/>
    <property type="match status" value="1"/>
</dbReference>
<reference evidence="2" key="1">
    <citation type="submission" date="2011-09" db="EMBL/GenBank/DDBJ databases">
        <title>The permanent draft genome of Mucilaginibacter paludis DSM 18603.</title>
        <authorList>
            <consortium name="US DOE Joint Genome Institute (JGI-PGF)"/>
            <person name="Lucas S."/>
            <person name="Han J."/>
            <person name="Lapidus A."/>
            <person name="Bruce D."/>
            <person name="Goodwin L."/>
            <person name="Pitluck S."/>
            <person name="Peters L."/>
            <person name="Kyrpides N."/>
            <person name="Mavromatis K."/>
            <person name="Ivanova N."/>
            <person name="Mikhailova N."/>
            <person name="Held B."/>
            <person name="Detter J.C."/>
            <person name="Tapia R."/>
            <person name="Han C."/>
            <person name="Land M."/>
            <person name="Hauser L."/>
            <person name="Markowitz V."/>
            <person name="Cheng J.-F."/>
            <person name="Hugenholtz P."/>
            <person name="Woyke T."/>
            <person name="Wu D."/>
            <person name="Tindall B."/>
            <person name="Brambilla E."/>
            <person name="Klenk H.-P."/>
            <person name="Eisen J.A."/>
        </authorList>
    </citation>
    <scope>NUCLEOTIDE SEQUENCE [LARGE SCALE GENOMIC DNA]</scope>
    <source>
        <strain evidence="2">DSM 18603</strain>
    </source>
</reference>
<name>H1XZ55_9SPHI</name>
<dbReference type="OrthoDB" id="9788042at2"/>
<dbReference type="RefSeq" id="WP_008504185.1">
    <property type="nucleotide sequence ID" value="NZ_CM001403.1"/>
</dbReference>
<organism evidence="2 3">
    <name type="scientific">Mucilaginibacter paludis DSM 18603</name>
    <dbReference type="NCBI Taxonomy" id="714943"/>
    <lineage>
        <taxon>Bacteria</taxon>
        <taxon>Pseudomonadati</taxon>
        <taxon>Bacteroidota</taxon>
        <taxon>Sphingobacteriia</taxon>
        <taxon>Sphingobacteriales</taxon>
        <taxon>Sphingobacteriaceae</taxon>
        <taxon>Mucilaginibacter</taxon>
    </lineage>
</organism>
<dbReference type="InterPro" id="IPR054203">
    <property type="entry name" value="DUF6908"/>
</dbReference>
<sequence length="149" mass="17550">MKALNQFSTKIFCELLDRMQGKQHLKIINEPFMPLTIERIGNIYWENGQLVSLCHYYQQNGDLMQDPEMCFVFVDQREKDKTAYEKVMIVPYLYQQANLGIYQESMLFKNDVVVHCDTDLQAEQTNFANQWLQNIVEQGFLKNGQIQPS</sequence>
<keyword evidence="3" id="KW-1185">Reference proteome</keyword>
<dbReference type="Proteomes" id="UP000002774">
    <property type="component" value="Chromosome"/>
</dbReference>
<evidence type="ECO:0000313" key="3">
    <source>
        <dbReference type="Proteomes" id="UP000002774"/>
    </source>
</evidence>
<dbReference type="HOGENOM" id="CLU_153796_0_0_10"/>
<proteinExistence type="predicted"/>
<feature type="domain" description="DUF6908" evidence="1">
    <location>
        <begin position="10"/>
        <end position="141"/>
    </location>
</feature>
<dbReference type="EMBL" id="CM001403">
    <property type="protein sequence ID" value="EHQ24640.1"/>
    <property type="molecule type" value="Genomic_DNA"/>
</dbReference>
<evidence type="ECO:0000259" key="1">
    <source>
        <dbReference type="Pfam" id="PF21849"/>
    </source>
</evidence>
<evidence type="ECO:0000313" key="2">
    <source>
        <dbReference type="EMBL" id="EHQ24640.1"/>
    </source>
</evidence>
<protein>
    <recommendedName>
        <fullName evidence="1">DUF6908 domain-containing protein</fullName>
    </recommendedName>
</protein>